<evidence type="ECO:0000259" key="4">
    <source>
        <dbReference type="Pfam" id="PF22863"/>
    </source>
</evidence>
<organism evidence="5 6">
    <name type="scientific">Donghicola mangrovi</name>
    <dbReference type="NCBI Taxonomy" id="2729614"/>
    <lineage>
        <taxon>Bacteria</taxon>
        <taxon>Pseudomonadati</taxon>
        <taxon>Pseudomonadota</taxon>
        <taxon>Alphaproteobacteria</taxon>
        <taxon>Rhodobacterales</taxon>
        <taxon>Roseobacteraceae</taxon>
        <taxon>Donghicola</taxon>
    </lineage>
</organism>
<feature type="region of interest" description="Disordered" evidence="1">
    <location>
        <begin position="280"/>
        <end position="313"/>
    </location>
</feature>
<dbReference type="InterPro" id="IPR005094">
    <property type="entry name" value="Endonuclease_MobA/VirD2"/>
</dbReference>
<proteinExistence type="predicted"/>
<sequence>MIVEIIKKPGERGSGGTAEAFLPGVRYIWEKAARVEVRNLAAPDWQSAATQMRLVSELNSRVQKPFYHMAVSWHEQEQPTDGQQIEAADYLLKALGLDDHQAVIAIHRDTAQAHFHIIVNTVHPQTGKVWSKSNDRLRVEKACREIELLQGWSHDRGRCDFDVAPDGAVTLKPASKANQKKQADRAKGKRAKTSGDRKFEKSTGFETFEHTLTDTLRDRFAEAVSGATNWQSLHLRLQALGLRYGTHGSGARVWLLGSTEFVKASAFGARFSISKMQKRFGPYEPPSDAPKERPSQLPSPIASMTGAVSETDRKSTSASSFKLTLLRRIYCNIHLDPEVARQIKYVALEEVPPRITLHDTTTLLDHGPKVTSSNNTKEARAIMIAMAQAKGWSSVTFKGPADFVRAAALEAAEAGLTVTGVPEDIQAQCDEILKQRQALDLTIETLSKTAHRAALEAVADHDDARIEKEKVRTAQRAARTEALKELEDVLEATRAGFDPVSRAVAQVARQEKRRLTYAGLSPRRHSPAIPSKDADKAGSAKMRRIRRRLQRHEAAELARMKAVPVDVIATLGGWTLAPRPAADNRDPQGTQTRTYTRNSETIEATLKGACWVWKNSKTGEGGSMIDLWQADHPGSTLGEARDAFRAILDRLEAEHSPAYDRAELYDHTEARRCWEEAPFVQDRRSFAVDLGISKATLLRFKGAVRVGVDGALYFAHRHPETGDIQGFEQSAGKVRNSDRVRFAKGGVKTLCVLGDPLTACRMVVFESGLNALALAEFEARNDTLYVSTGGSLGTGTLHALATLAGTREVLSGFDNDHAGDALHERLLELLPDTRRHAPPSQIIGATPPCRAWLDVLKATADAKHDALPEDADVAWDAPGLA</sequence>
<feature type="domain" description="Large polyvalent protein-associated" evidence="3">
    <location>
        <begin position="358"/>
        <end position="430"/>
    </location>
</feature>
<comment type="caution">
    <text evidence="5">The sequence shown here is derived from an EMBL/GenBank/DDBJ whole genome shotgun (WGS) entry which is preliminary data.</text>
</comment>
<dbReference type="Gene3D" id="3.40.1360.10">
    <property type="match status" value="1"/>
</dbReference>
<accession>A0ABX2PIM1</accession>
<keyword evidence="6" id="KW-1185">Reference proteome</keyword>
<dbReference type="Pfam" id="PF18821">
    <property type="entry name" value="LPD7"/>
    <property type="match status" value="1"/>
</dbReference>
<dbReference type="Proteomes" id="UP000523601">
    <property type="component" value="Unassembled WGS sequence"/>
</dbReference>
<dbReference type="InterPro" id="IPR040677">
    <property type="entry name" value="LPD7"/>
</dbReference>
<feature type="region of interest" description="Disordered" evidence="1">
    <location>
        <begin position="521"/>
        <end position="541"/>
    </location>
</feature>
<dbReference type="Pfam" id="PF13155">
    <property type="entry name" value="Toprim_2"/>
    <property type="match status" value="1"/>
</dbReference>
<dbReference type="EMBL" id="JABCJD010000014">
    <property type="protein sequence ID" value="NVO29367.1"/>
    <property type="molecule type" value="Genomic_DNA"/>
</dbReference>
<feature type="domain" description="TraI-like middle" evidence="4">
    <location>
        <begin position="210"/>
        <end position="285"/>
    </location>
</feature>
<dbReference type="Pfam" id="PF03432">
    <property type="entry name" value="Relaxase"/>
    <property type="match status" value="1"/>
</dbReference>
<feature type="domain" description="MobA/VirD2-like nuclease" evidence="2">
    <location>
        <begin position="30"/>
        <end position="152"/>
    </location>
</feature>
<feature type="region of interest" description="Disordered" evidence="1">
    <location>
        <begin position="173"/>
        <end position="200"/>
    </location>
</feature>
<evidence type="ECO:0000313" key="5">
    <source>
        <dbReference type="EMBL" id="NVO29367.1"/>
    </source>
</evidence>
<dbReference type="Pfam" id="PF22863">
    <property type="entry name" value="TraI_middle"/>
    <property type="match status" value="1"/>
</dbReference>
<dbReference type="RefSeq" id="WP_176856058.1">
    <property type="nucleotide sequence ID" value="NZ_JABCJD010000014.1"/>
</dbReference>
<dbReference type="InterPro" id="IPR054462">
    <property type="entry name" value="TraI_M"/>
</dbReference>
<name>A0ABX2PIM1_9RHOB</name>
<reference evidence="5 6" key="1">
    <citation type="submission" date="2020-04" db="EMBL/GenBank/DDBJ databases">
        <title>Donghicola sp., a member of the Rhodobacteraceae family isolated from mangrove forest in Thailand.</title>
        <authorList>
            <person name="Charoenyingcharoen P."/>
            <person name="Yukphan P."/>
        </authorList>
    </citation>
    <scope>NUCLEOTIDE SEQUENCE [LARGE SCALE GENOMIC DNA]</scope>
    <source>
        <strain evidence="5 6">C2-DW-16</strain>
    </source>
</reference>
<protein>
    <submittedName>
        <fullName evidence="5">Relaxase/mobilization nuclease domain-containing protein</fullName>
    </submittedName>
</protein>
<evidence type="ECO:0000259" key="2">
    <source>
        <dbReference type="Pfam" id="PF03432"/>
    </source>
</evidence>
<gene>
    <name evidence="5" type="ORF">HJ526_18250</name>
</gene>
<evidence type="ECO:0000313" key="6">
    <source>
        <dbReference type="Proteomes" id="UP000523601"/>
    </source>
</evidence>
<evidence type="ECO:0000256" key="1">
    <source>
        <dbReference type="SAM" id="MobiDB-lite"/>
    </source>
</evidence>
<evidence type="ECO:0000259" key="3">
    <source>
        <dbReference type="Pfam" id="PF18821"/>
    </source>
</evidence>